<gene>
    <name evidence="4" type="ORF">HNY73_023155</name>
</gene>
<comment type="subcellular location">
    <subcellularLocation>
        <location evidence="2">Nucleus</location>
    </subcellularLocation>
    <subcellularLocation>
        <location evidence="2">Chromosome</location>
        <location evidence="2">Telomere</location>
    </subcellularLocation>
</comment>
<evidence type="ECO:0000259" key="3">
    <source>
        <dbReference type="PROSITE" id="PS50172"/>
    </source>
</evidence>
<accession>A0A8T0E4S5</accession>
<keyword evidence="1 2" id="KW-0539">Nucleus</keyword>
<dbReference type="PANTHER" id="PTHR16466">
    <property type="entry name" value="TELOMERE REPEAT-BINDING FACTOR 2-INTERACTING PROTEIN 1"/>
    <property type="match status" value="1"/>
</dbReference>
<dbReference type="PROSITE" id="PS50172">
    <property type="entry name" value="BRCT"/>
    <property type="match status" value="1"/>
</dbReference>
<keyword evidence="5" id="KW-1185">Reference proteome</keyword>
<proteinExistence type="inferred from homology"/>
<dbReference type="Proteomes" id="UP000807504">
    <property type="component" value="Unassembled WGS sequence"/>
</dbReference>
<keyword evidence="2" id="KW-0805">Transcription regulation</keyword>
<dbReference type="Gene3D" id="3.40.50.10190">
    <property type="entry name" value="BRCT domain"/>
    <property type="match status" value="1"/>
</dbReference>
<dbReference type="GO" id="GO:0042162">
    <property type="term" value="F:telomeric DNA binding"/>
    <property type="evidence" value="ECO:0007669"/>
    <property type="project" value="TreeGrafter"/>
</dbReference>
<organism evidence="4 5">
    <name type="scientific">Argiope bruennichi</name>
    <name type="common">Wasp spider</name>
    <name type="synonym">Aranea bruennichi</name>
    <dbReference type="NCBI Taxonomy" id="94029"/>
    <lineage>
        <taxon>Eukaryota</taxon>
        <taxon>Metazoa</taxon>
        <taxon>Ecdysozoa</taxon>
        <taxon>Arthropoda</taxon>
        <taxon>Chelicerata</taxon>
        <taxon>Arachnida</taxon>
        <taxon>Araneae</taxon>
        <taxon>Araneomorphae</taxon>
        <taxon>Entelegynae</taxon>
        <taxon>Araneoidea</taxon>
        <taxon>Araneidae</taxon>
        <taxon>Argiope</taxon>
    </lineage>
</organism>
<dbReference type="InterPro" id="IPR036420">
    <property type="entry name" value="BRCT_dom_sf"/>
</dbReference>
<dbReference type="GO" id="GO:0031848">
    <property type="term" value="P:protection from non-homologous end joining at telomere"/>
    <property type="evidence" value="ECO:0007669"/>
    <property type="project" value="TreeGrafter"/>
</dbReference>
<comment type="similarity">
    <text evidence="2">Belongs to the RAP1 family.</text>
</comment>
<name>A0A8T0E4S5_ARGBR</name>
<evidence type="ECO:0000256" key="1">
    <source>
        <dbReference type="ARBA" id="ARBA00023242"/>
    </source>
</evidence>
<keyword evidence="2" id="KW-0010">Activator</keyword>
<keyword evidence="2" id="KW-0158">Chromosome</keyword>
<dbReference type="CDD" id="cd00027">
    <property type="entry name" value="BRCT"/>
    <property type="match status" value="1"/>
</dbReference>
<dbReference type="AlphaFoldDB" id="A0A8T0E4S5"/>
<feature type="domain" description="BRCT" evidence="3">
    <location>
        <begin position="1"/>
        <end position="91"/>
    </location>
</feature>
<protein>
    <recommendedName>
        <fullName evidence="2">Telomeric repeat-binding factor 2-interacting protein 1</fullName>
        <shortName evidence="2">TERF2-interacting telomeric protein 1</shortName>
    </recommendedName>
    <alternativeName>
        <fullName evidence="2">Repressor/activator protein 1 homolog</fullName>
    </alternativeName>
</protein>
<dbReference type="EMBL" id="JABXBU010002231">
    <property type="protein sequence ID" value="KAF8765165.1"/>
    <property type="molecule type" value="Genomic_DNA"/>
</dbReference>
<reference evidence="4" key="2">
    <citation type="submission" date="2020-06" db="EMBL/GenBank/DDBJ databases">
        <authorList>
            <person name="Sheffer M."/>
        </authorList>
    </citation>
    <scope>NUCLEOTIDE SEQUENCE</scope>
</reference>
<dbReference type="InterPro" id="IPR039595">
    <property type="entry name" value="TE2IP/Rap1"/>
</dbReference>
<dbReference type="GO" id="GO:0006355">
    <property type="term" value="P:regulation of DNA-templated transcription"/>
    <property type="evidence" value="ECO:0007669"/>
    <property type="project" value="UniProtKB-UniRule"/>
</dbReference>
<evidence type="ECO:0000256" key="2">
    <source>
        <dbReference type="RuleBase" id="RU367107"/>
    </source>
</evidence>
<dbReference type="PANTHER" id="PTHR16466:SF6">
    <property type="entry name" value="TELOMERIC REPEAT-BINDING FACTOR 2-INTERACTING PROTEIN 1"/>
    <property type="match status" value="1"/>
</dbReference>
<keyword evidence="2" id="KW-0804">Transcription</keyword>
<comment type="subunit">
    <text evidence="2">Homodimer.</text>
</comment>
<dbReference type="Pfam" id="PF16589">
    <property type="entry name" value="BRCT_2"/>
    <property type="match status" value="1"/>
</dbReference>
<comment type="function">
    <text evidence="2">Acts both as a regulator of telomere function and as a transcription regulator. Involved in the regulation of telomere length and protection as a component of the shelterin complex (telosome). Does not bind DNA directly: recruited to telomeric double-stranded 5'-TTAGGG-3' repeats via its interaction with terf2. Independently of its function in telomeres, also acts as a transcription regulator: recruited to extratelomeric 5'-TTAGGG-3' sites via its association with terf2 or other factors, and regulates gene expression.</text>
</comment>
<dbReference type="GO" id="GO:0010833">
    <property type="term" value="P:telomere maintenance via telomere lengthening"/>
    <property type="evidence" value="ECO:0007669"/>
    <property type="project" value="UniProtKB-UniRule"/>
</dbReference>
<dbReference type="InterPro" id="IPR001357">
    <property type="entry name" value="BRCT_dom"/>
</dbReference>
<dbReference type="SUPFAM" id="SSF52113">
    <property type="entry name" value="BRCT domain"/>
    <property type="match status" value="1"/>
</dbReference>
<dbReference type="GO" id="GO:0070187">
    <property type="term" value="C:shelterin complex"/>
    <property type="evidence" value="ECO:0007669"/>
    <property type="project" value="TreeGrafter"/>
</dbReference>
<sequence length="401" mass="44112">MTDFQHSIVLFSGEDGLPLEFNVRNTNEKTLLKALIEHGGGLCSQSDGAIHLISSGTKVLNADLGKKLVSTQYIFDCVKQNYLLDVNDYVFTISEARTSDISDEESENLNNDIQAGVPDVNVSDNLEVISMNETLPSSLHMKGKNNISIVPPELKQNEMQQNLTSSNTSESFVEGSVGMDSNFKISSIPTKSTLSPEYKPLTSTAKDAFSENAQNNFADISDRLSPIEGSQSLVSHLKMNDIFSNDDLKYIVQSQKKNFVASSENPSSVHTIVSSSQPTAEFDEFDNLLLSKAQQKHQSDEEECLSQSYTVSSSADAQVGSKPNSEEIFAEGSSAVPDSPMQNEKLVKEHQAFIKELETGVENILKKPSPKSIQDKIYLVKYLCCIMKLPPAKVLEILPRL</sequence>
<keyword evidence="2" id="KW-0779">Telomere</keyword>
<evidence type="ECO:0000313" key="5">
    <source>
        <dbReference type="Proteomes" id="UP000807504"/>
    </source>
</evidence>
<comment type="caution">
    <text evidence="4">The sequence shown here is derived from an EMBL/GenBank/DDBJ whole genome shotgun (WGS) entry which is preliminary data.</text>
</comment>
<evidence type="ECO:0000313" key="4">
    <source>
        <dbReference type="EMBL" id="KAF8765165.1"/>
    </source>
</evidence>
<reference evidence="4" key="1">
    <citation type="journal article" date="2020" name="bioRxiv">
        <title>Chromosome-level reference genome of the European wasp spider Argiope bruennichi: a resource for studies on range expansion and evolutionary adaptation.</title>
        <authorList>
            <person name="Sheffer M.M."/>
            <person name="Hoppe A."/>
            <person name="Krehenwinkel H."/>
            <person name="Uhl G."/>
            <person name="Kuss A.W."/>
            <person name="Jensen L."/>
            <person name="Jensen C."/>
            <person name="Gillespie R.G."/>
            <person name="Hoff K.J."/>
            <person name="Prost S."/>
        </authorList>
    </citation>
    <scope>NUCLEOTIDE SEQUENCE</scope>
</reference>